<dbReference type="PANTHER" id="PTHR30154:SF34">
    <property type="entry name" value="TRANSCRIPTIONAL REGULATOR AZLB"/>
    <property type="match status" value="1"/>
</dbReference>
<keyword evidence="6" id="KW-1185">Reference proteome</keyword>
<name>A0A380NMD3_9FIRM</name>
<protein>
    <submittedName>
        <fullName evidence="5">Leucine-responsive regulatory protein</fullName>
    </submittedName>
</protein>
<dbReference type="Gene3D" id="1.10.10.10">
    <property type="entry name" value="Winged helix-like DNA-binding domain superfamily/Winged helix DNA-binding domain"/>
    <property type="match status" value="1"/>
</dbReference>
<keyword evidence="1" id="KW-0805">Transcription regulation</keyword>
<dbReference type="OrthoDB" id="66249at2"/>
<dbReference type="GO" id="GO:0043565">
    <property type="term" value="F:sequence-specific DNA binding"/>
    <property type="evidence" value="ECO:0007669"/>
    <property type="project" value="InterPro"/>
</dbReference>
<dbReference type="Pfam" id="PF13412">
    <property type="entry name" value="HTH_24"/>
    <property type="match status" value="1"/>
</dbReference>
<dbReference type="Proteomes" id="UP000255367">
    <property type="component" value="Unassembled WGS sequence"/>
</dbReference>
<dbReference type="EMBL" id="UHIO01000001">
    <property type="protein sequence ID" value="SUP44686.1"/>
    <property type="molecule type" value="Genomic_DNA"/>
</dbReference>
<dbReference type="InterPro" id="IPR019887">
    <property type="entry name" value="Tscrpt_reg_AsnC/Lrp_C"/>
</dbReference>
<proteinExistence type="predicted"/>
<dbReference type="InterPro" id="IPR036390">
    <property type="entry name" value="WH_DNA-bd_sf"/>
</dbReference>
<feature type="domain" description="HTH asnC-type" evidence="4">
    <location>
        <begin position="6"/>
        <end position="86"/>
    </location>
</feature>
<dbReference type="PROSITE" id="PS50956">
    <property type="entry name" value="HTH_ASNC_2"/>
    <property type="match status" value="1"/>
</dbReference>
<dbReference type="InterPro" id="IPR011008">
    <property type="entry name" value="Dimeric_a/b-barrel"/>
</dbReference>
<dbReference type="GO" id="GO:0043200">
    <property type="term" value="P:response to amino acid"/>
    <property type="evidence" value="ECO:0007669"/>
    <property type="project" value="TreeGrafter"/>
</dbReference>
<keyword evidence="2" id="KW-0238">DNA-binding</keyword>
<dbReference type="GO" id="GO:0005829">
    <property type="term" value="C:cytosol"/>
    <property type="evidence" value="ECO:0007669"/>
    <property type="project" value="TreeGrafter"/>
</dbReference>
<evidence type="ECO:0000256" key="2">
    <source>
        <dbReference type="ARBA" id="ARBA00023125"/>
    </source>
</evidence>
<evidence type="ECO:0000259" key="4">
    <source>
        <dbReference type="PROSITE" id="PS50956"/>
    </source>
</evidence>
<organism evidence="5 6">
    <name type="scientific">Veillonella criceti</name>
    <dbReference type="NCBI Taxonomy" id="103891"/>
    <lineage>
        <taxon>Bacteria</taxon>
        <taxon>Bacillati</taxon>
        <taxon>Bacillota</taxon>
        <taxon>Negativicutes</taxon>
        <taxon>Veillonellales</taxon>
        <taxon>Veillonellaceae</taxon>
        <taxon>Veillonella</taxon>
    </lineage>
</organism>
<dbReference type="SMART" id="SM00344">
    <property type="entry name" value="HTH_ASNC"/>
    <property type="match status" value="1"/>
</dbReference>
<gene>
    <name evidence="5" type="primary">lrp</name>
    <name evidence="5" type="ORF">NCTC12020_01781</name>
</gene>
<dbReference type="Pfam" id="PF01037">
    <property type="entry name" value="AsnC_trans_reg"/>
    <property type="match status" value="1"/>
</dbReference>
<dbReference type="AlphaFoldDB" id="A0A380NMD3"/>
<dbReference type="SUPFAM" id="SSF54909">
    <property type="entry name" value="Dimeric alpha+beta barrel"/>
    <property type="match status" value="1"/>
</dbReference>
<evidence type="ECO:0000256" key="3">
    <source>
        <dbReference type="ARBA" id="ARBA00023163"/>
    </source>
</evidence>
<dbReference type="RefSeq" id="WP_115310864.1">
    <property type="nucleotide sequence ID" value="NZ_UHIO01000001.1"/>
</dbReference>
<accession>A0A380NMD3</accession>
<dbReference type="InterPro" id="IPR019888">
    <property type="entry name" value="Tscrpt_reg_AsnC-like"/>
</dbReference>
<dbReference type="PRINTS" id="PR00033">
    <property type="entry name" value="HTHASNC"/>
</dbReference>
<evidence type="ECO:0000256" key="1">
    <source>
        <dbReference type="ARBA" id="ARBA00023015"/>
    </source>
</evidence>
<dbReference type="InterPro" id="IPR000485">
    <property type="entry name" value="AsnC-type_HTH_dom"/>
</dbReference>
<dbReference type="SUPFAM" id="SSF46785">
    <property type="entry name" value="Winged helix' DNA-binding domain"/>
    <property type="match status" value="1"/>
</dbReference>
<reference evidence="5 6" key="1">
    <citation type="submission" date="2018-06" db="EMBL/GenBank/DDBJ databases">
        <authorList>
            <consortium name="Pathogen Informatics"/>
            <person name="Doyle S."/>
        </authorList>
    </citation>
    <scope>NUCLEOTIDE SEQUENCE [LARGE SCALE GENOMIC DNA]</scope>
    <source>
        <strain evidence="5 6">NCTC12020</strain>
    </source>
</reference>
<evidence type="ECO:0000313" key="6">
    <source>
        <dbReference type="Proteomes" id="UP000255367"/>
    </source>
</evidence>
<dbReference type="PANTHER" id="PTHR30154">
    <property type="entry name" value="LEUCINE-RESPONSIVE REGULATORY PROTEIN"/>
    <property type="match status" value="1"/>
</dbReference>
<sequence>MSNSNVTATDKKLLDLLAADANLTHGQLAAMLGVAEAEVSERIAALESQGIIKGYQAVIDWEAIDANKATALIQLQVTPEPEQGFDKLAHRIMQFEEVEGVYLMSGGYDLTVIIQGKSMRDIALFVARRLSTLEGVRGTGTHFILSRYKDRNVIYHDEVQKETRSNVFYD</sequence>
<evidence type="ECO:0000313" key="5">
    <source>
        <dbReference type="EMBL" id="SUP44686.1"/>
    </source>
</evidence>
<dbReference type="Gene3D" id="3.30.70.920">
    <property type="match status" value="1"/>
</dbReference>
<dbReference type="InterPro" id="IPR036388">
    <property type="entry name" value="WH-like_DNA-bd_sf"/>
</dbReference>
<keyword evidence="3" id="KW-0804">Transcription</keyword>